<keyword evidence="6 7" id="KW-0472">Membrane</keyword>
<dbReference type="Gene3D" id="1.20.1250.20">
    <property type="entry name" value="MFS general substrate transporter like domains"/>
    <property type="match status" value="1"/>
</dbReference>
<dbReference type="SUPFAM" id="SSF103473">
    <property type="entry name" value="MFS general substrate transporter"/>
    <property type="match status" value="1"/>
</dbReference>
<dbReference type="GO" id="GO:0022857">
    <property type="term" value="F:transmembrane transporter activity"/>
    <property type="evidence" value="ECO:0007669"/>
    <property type="project" value="InterPro"/>
</dbReference>
<evidence type="ECO:0000256" key="2">
    <source>
        <dbReference type="ARBA" id="ARBA00022448"/>
    </source>
</evidence>
<evidence type="ECO:0000313" key="8">
    <source>
        <dbReference type="EMBL" id="EAS63608.1"/>
    </source>
</evidence>
<dbReference type="InterPro" id="IPR011701">
    <property type="entry name" value="MFS"/>
</dbReference>
<dbReference type="Pfam" id="PF07690">
    <property type="entry name" value="MFS_1"/>
    <property type="match status" value="1"/>
</dbReference>
<dbReference type="RefSeq" id="WP_005363961.1">
    <property type="nucleotide sequence ID" value="NZ_CH902599.1"/>
</dbReference>
<evidence type="ECO:0000256" key="3">
    <source>
        <dbReference type="ARBA" id="ARBA00022475"/>
    </source>
</evidence>
<reference evidence="8 9" key="1">
    <citation type="journal article" date="2009" name="Proc. Natl. Acad. Sci. U.S.A.">
        <title>The genomic basis of trophic strategy in marine bacteria.</title>
        <authorList>
            <person name="Lauro F.M."/>
            <person name="McDougald D."/>
            <person name="Thomas T."/>
            <person name="Williams T.J."/>
            <person name="Egan S."/>
            <person name="Rice S."/>
            <person name="DeMaere M.Z."/>
            <person name="Ting L."/>
            <person name="Ertan H."/>
            <person name="Johnson J."/>
            <person name="Ferriera S."/>
            <person name="Lapidus A."/>
            <person name="Anderson I."/>
            <person name="Kyrpides N."/>
            <person name="Munk A.C."/>
            <person name="Detter C."/>
            <person name="Han C.S."/>
            <person name="Brown M.V."/>
            <person name="Robb F.T."/>
            <person name="Kjelleberg S."/>
            <person name="Cavicchioli R."/>
        </authorList>
    </citation>
    <scope>NUCLEOTIDE SEQUENCE [LARGE SCALE GENOMIC DNA]</scope>
    <source>
        <strain evidence="8 9">S14</strain>
    </source>
</reference>
<name>Q1ZMT0_PHOAS</name>
<dbReference type="EMBL" id="AAOJ01000006">
    <property type="protein sequence ID" value="EAS63608.1"/>
    <property type="molecule type" value="Genomic_DNA"/>
</dbReference>
<organism evidence="8 9">
    <name type="scientific">Photobacterium angustum (strain S14 / CCUG 15956)</name>
    <name type="common">Vibrio sp. (strain S14 / CCUG 15956)</name>
    <dbReference type="NCBI Taxonomy" id="314292"/>
    <lineage>
        <taxon>Bacteria</taxon>
        <taxon>Pseudomonadati</taxon>
        <taxon>Pseudomonadota</taxon>
        <taxon>Gammaproteobacteria</taxon>
        <taxon>Vibrionales</taxon>
        <taxon>Vibrionaceae</taxon>
        <taxon>Photobacterium</taxon>
    </lineage>
</organism>
<feature type="transmembrane region" description="Helical" evidence="7">
    <location>
        <begin position="142"/>
        <end position="167"/>
    </location>
</feature>
<dbReference type="eggNOG" id="COG2814">
    <property type="taxonomic scope" value="Bacteria"/>
</dbReference>
<evidence type="ECO:0000256" key="5">
    <source>
        <dbReference type="ARBA" id="ARBA00022989"/>
    </source>
</evidence>
<keyword evidence="5 7" id="KW-1133">Transmembrane helix</keyword>
<feature type="transmembrane region" description="Helical" evidence="7">
    <location>
        <begin position="12"/>
        <end position="43"/>
    </location>
</feature>
<sequence length="202" mass="22598">MSQLSLLKKQSFLPYFITQALGAFNDNLFKNFLLLVIVFSSLYNQAESAMLVNLAAGLFILPFFLFAPLGGQLADKYEKSRLIKTLKLIEVGVMALGAWAIQMHSIPLLLGLLFLMGAQSAFFGPVKFALMPQHLKQKELLAGNALVEMGTFLAILGGLYAQVLFFILKTVHLQPLFALLYYLFLVLSVVFLFPKHYRTTLN</sequence>
<evidence type="ECO:0000256" key="4">
    <source>
        <dbReference type="ARBA" id="ARBA00022692"/>
    </source>
</evidence>
<dbReference type="InterPro" id="IPR036259">
    <property type="entry name" value="MFS_trans_sf"/>
</dbReference>
<feature type="transmembrane region" description="Helical" evidence="7">
    <location>
        <begin position="173"/>
        <end position="193"/>
    </location>
</feature>
<dbReference type="HOGENOM" id="CLU_098927_0_0_6"/>
<evidence type="ECO:0000256" key="1">
    <source>
        <dbReference type="ARBA" id="ARBA00004651"/>
    </source>
</evidence>
<dbReference type="GO" id="GO:0005886">
    <property type="term" value="C:plasma membrane"/>
    <property type="evidence" value="ECO:0007669"/>
    <property type="project" value="UniProtKB-SubCell"/>
</dbReference>
<accession>Q1ZMT0</accession>
<evidence type="ECO:0000256" key="6">
    <source>
        <dbReference type="ARBA" id="ARBA00023136"/>
    </source>
</evidence>
<keyword evidence="4 7" id="KW-0812">Transmembrane</keyword>
<comment type="subcellular location">
    <subcellularLocation>
        <location evidence="1">Cell membrane</location>
        <topology evidence="1">Multi-pass membrane protein</topology>
    </subcellularLocation>
</comment>
<proteinExistence type="predicted"/>
<protein>
    <submittedName>
        <fullName evidence="8">Permease of the major facilitator superfamily protein</fullName>
    </submittedName>
</protein>
<feature type="transmembrane region" description="Helical" evidence="7">
    <location>
        <begin position="49"/>
        <end position="70"/>
    </location>
</feature>
<comment type="caution">
    <text evidence="8">The sequence shown here is derived from an EMBL/GenBank/DDBJ whole genome shotgun (WGS) entry which is preliminary data.</text>
</comment>
<evidence type="ECO:0000313" key="9">
    <source>
        <dbReference type="Proteomes" id="UP000001603"/>
    </source>
</evidence>
<dbReference type="PANTHER" id="PTHR43266:SF2">
    <property type="entry name" value="MAJOR FACILITATOR SUPERFAMILY (MFS) PROFILE DOMAIN-CONTAINING PROTEIN"/>
    <property type="match status" value="1"/>
</dbReference>
<dbReference type="AlphaFoldDB" id="Q1ZMT0"/>
<dbReference type="Proteomes" id="UP000001603">
    <property type="component" value="Unassembled WGS sequence"/>
</dbReference>
<dbReference type="PANTHER" id="PTHR43266">
    <property type="entry name" value="MACROLIDE-EFFLUX PROTEIN"/>
    <property type="match status" value="1"/>
</dbReference>
<feature type="transmembrane region" description="Helical" evidence="7">
    <location>
        <begin position="108"/>
        <end position="130"/>
    </location>
</feature>
<keyword evidence="2" id="KW-0813">Transport</keyword>
<gene>
    <name evidence="8" type="ORF">VAS14_09050</name>
</gene>
<evidence type="ECO:0000256" key="7">
    <source>
        <dbReference type="SAM" id="Phobius"/>
    </source>
</evidence>
<keyword evidence="3" id="KW-1003">Cell membrane</keyword>